<dbReference type="AlphaFoldDB" id="A0A0P8AG57"/>
<evidence type="ECO:0000313" key="2">
    <source>
        <dbReference type="Proteomes" id="UP000050421"/>
    </source>
</evidence>
<dbReference type="PATRIC" id="fig|1305737.6.peg.2762"/>
<name>A0A0P8AG57_9BACT</name>
<protein>
    <submittedName>
        <fullName evidence="1">Uncharacterized protein</fullName>
    </submittedName>
</protein>
<sequence>MEAIRIKAYTKTRKQIKSIEDFLTKEGIEFEVIDKEEVLEFFNELESSLGQVKKIQEGKLKKEKAS</sequence>
<comment type="caution">
    <text evidence="1">The sequence shown here is derived from an EMBL/GenBank/DDBJ whole genome shotgun (WGS) entry which is preliminary data.</text>
</comment>
<gene>
    <name evidence="1" type="ORF">HLUCCX10_10675</name>
</gene>
<accession>A0A0P8AG57</accession>
<dbReference type="Proteomes" id="UP000050421">
    <property type="component" value="Unassembled WGS sequence"/>
</dbReference>
<evidence type="ECO:0000313" key="1">
    <source>
        <dbReference type="EMBL" id="KPQ14455.1"/>
    </source>
</evidence>
<organism evidence="1 2">
    <name type="scientific">Algoriphagus marincola HL-49</name>
    <dbReference type="NCBI Taxonomy" id="1305737"/>
    <lineage>
        <taxon>Bacteria</taxon>
        <taxon>Pseudomonadati</taxon>
        <taxon>Bacteroidota</taxon>
        <taxon>Cytophagia</taxon>
        <taxon>Cytophagales</taxon>
        <taxon>Cyclobacteriaceae</taxon>
        <taxon>Algoriphagus</taxon>
    </lineage>
</organism>
<reference evidence="1 2" key="1">
    <citation type="submission" date="2015-09" db="EMBL/GenBank/DDBJ databases">
        <title>Identification and resolution of microdiversity through metagenomic sequencing of parallel consortia.</title>
        <authorList>
            <person name="Nelson W.C."/>
            <person name="Romine M.F."/>
            <person name="Lindemann S.R."/>
        </authorList>
    </citation>
    <scope>NUCLEOTIDE SEQUENCE [LARGE SCALE GENOMIC DNA]</scope>
    <source>
        <strain evidence="1">HL-49</strain>
    </source>
</reference>
<proteinExistence type="predicted"/>
<dbReference type="EMBL" id="LJXT01000064">
    <property type="protein sequence ID" value="KPQ14455.1"/>
    <property type="molecule type" value="Genomic_DNA"/>
</dbReference>